<comment type="caution">
    <text evidence="2">The sequence shown here is derived from an EMBL/GenBank/DDBJ whole genome shotgun (WGS) entry which is preliminary data.</text>
</comment>
<dbReference type="EMBL" id="JAOQAZ010000008">
    <property type="protein sequence ID" value="KAJ4264266.1"/>
    <property type="molecule type" value="Genomic_DNA"/>
</dbReference>
<keyword evidence="1" id="KW-0732">Signal</keyword>
<reference evidence="2" key="1">
    <citation type="submission" date="2022-09" db="EMBL/GenBank/DDBJ databases">
        <title>Fusarium specimens isolated from Avocado Roots.</title>
        <authorList>
            <person name="Stajich J."/>
            <person name="Roper C."/>
            <person name="Heimlech-Rivalta G."/>
        </authorList>
    </citation>
    <scope>NUCLEOTIDE SEQUENCE</scope>
    <source>
        <strain evidence="2">CF00136</strain>
    </source>
</reference>
<feature type="chain" id="PRO_5040914662" evidence="1">
    <location>
        <begin position="18"/>
        <end position="66"/>
    </location>
</feature>
<gene>
    <name evidence="2" type="ORF">NW762_005461</name>
</gene>
<protein>
    <submittedName>
        <fullName evidence="2">Uncharacterized protein</fullName>
    </submittedName>
</protein>
<evidence type="ECO:0000313" key="3">
    <source>
        <dbReference type="Proteomes" id="UP001152049"/>
    </source>
</evidence>
<evidence type="ECO:0000256" key="1">
    <source>
        <dbReference type="SAM" id="SignalP"/>
    </source>
</evidence>
<dbReference type="OrthoDB" id="5018069at2759"/>
<sequence length="66" mass="6848">MHFFSVALFSLISSALAAPAPQNGFVKGPGGRLVLDGAGCTEVQGRSVCDDGLGNTFFEDDPFSPK</sequence>
<proteinExistence type="predicted"/>
<keyword evidence="3" id="KW-1185">Reference proteome</keyword>
<dbReference type="AlphaFoldDB" id="A0A9W8S391"/>
<organism evidence="2 3">
    <name type="scientific">Fusarium torreyae</name>
    <dbReference type="NCBI Taxonomy" id="1237075"/>
    <lineage>
        <taxon>Eukaryota</taxon>
        <taxon>Fungi</taxon>
        <taxon>Dikarya</taxon>
        <taxon>Ascomycota</taxon>
        <taxon>Pezizomycotina</taxon>
        <taxon>Sordariomycetes</taxon>
        <taxon>Hypocreomycetidae</taxon>
        <taxon>Hypocreales</taxon>
        <taxon>Nectriaceae</taxon>
        <taxon>Fusarium</taxon>
    </lineage>
</organism>
<accession>A0A9W8S391</accession>
<feature type="signal peptide" evidence="1">
    <location>
        <begin position="1"/>
        <end position="17"/>
    </location>
</feature>
<dbReference type="Proteomes" id="UP001152049">
    <property type="component" value="Unassembled WGS sequence"/>
</dbReference>
<name>A0A9W8S391_9HYPO</name>
<evidence type="ECO:0000313" key="2">
    <source>
        <dbReference type="EMBL" id="KAJ4264266.1"/>
    </source>
</evidence>